<accession>A0A8S5PJB5</accession>
<dbReference type="InterPro" id="IPR018963">
    <property type="entry name" value="Mycophage_D29_Gp19"/>
</dbReference>
<evidence type="ECO:0000313" key="1">
    <source>
        <dbReference type="EMBL" id="DAE06808.1"/>
    </source>
</evidence>
<name>A0A8S5PJB5_9CAUD</name>
<dbReference type="EMBL" id="BK015442">
    <property type="protein sequence ID" value="DAE06808.1"/>
    <property type="molecule type" value="Genomic_DNA"/>
</dbReference>
<protein>
    <submittedName>
        <fullName evidence="1">Uncharacterized protein</fullName>
    </submittedName>
</protein>
<sequence>MGVRYAELSDLAALGKAVSEAQKPAAEVLLDTASAKLRLAAKRYGKDLDKLAEDGDYALAIKNTVAQAVVRALNSIADTAPALSQGTQSALGYSVSMTYLNAGQAVYFLRNELKELGLLRQTYGALEVYGFDTDDTGH</sequence>
<organism evidence="1">
    <name type="scientific">Siphoviridae sp. ctXBp18</name>
    <dbReference type="NCBI Taxonomy" id="2825541"/>
    <lineage>
        <taxon>Viruses</taxon>
        <taxon>Duplodnaviria</taxon>
        <taxon>Heunggongvirae</taxon>
        <taxon>Uroviricota</taxon>
        <taxon>Caudoviricetes</taxon>
    </lineage>
</organism>
<reference evidence="1" key="1">
    <citation type="journal article" date="2021" name="Proc. Natl. Acad. Sci. U.S.A.">
        <title>A Catalog of Tens of Thousands of Viruses from Human Metagenomes Reveals Hidden Associations with Chronic Diseases.</title>
        <authorList>
            <person name="Tisza M.J."/>
            <person name="Buck C.B."/>
        </authorList>
    </citation>
    <scope>NUCLEOTIDE SEQUENCE</scope>
    <source>
        <strain evidence="1">CtXBp18</strain>
    </source>
</reference>
<dbReference type="Pfam" id="PF09355">
    <property type="entry name" value="Phage_Gp19"/>
    <property type="match status" value="1"/>
</dbReference>
<proteinExistence type="predicted"/>